<dbReference type="PANTHER" id="PTHR21433">
    <property type="entry name" value="TRANSMEMBRANE PROTEIN INDUCED BY TUMOR NECROSIS FACTOR ALPHA"/>
    <property type="match status" value="1"/>
</dbReference>
<name>A0A2P6NN40_9EUKA</name>
<keyword evidence="8" id="KW-1185">Reference proteome</keyword>
<dbReference type="OrthoDB" id="2015098at2759"/>
<keyword evidence="5 6" id="KW-0472">Membrane</keyword>
<keyword evidence="4 6" id="KW-1133">Transmembrane helix</keyword>
<evidence type="ECO:0000256" key="1">
    <source>
        <dbReference type="ARBA" id="ARBA00004141"/>
    </source>
</evidence>
<dbReference type="InterPro" id="IPR012926">
    <property type="entry name" value="TMEM120A/B"/>
</dbReference>
<evidence type="ECO:0000256" key="3">
    <source>
        <dbReference type="ARBA" id="ARBA00022692"/>
    </source>
</evidence>
<evidence type="ECO:0000256" key="2">
    <source>
        <dbReference type="ARBA" id="ARBA00009700"/>
    </source>
</evidence>
<sequence length="385" mass="45163">MNIVKKASSGLKTNILPCDSLKKISDRKPFLSLQRRLHLIKILFNFLCQNTTMGDIVKDIGSRIDQIENLKQDVLDGSVRFEQSMRKDYKDLDTLLSKCKSKDKDIKQIKLILAKDNTPEIKELRVRLSQQEKELRNLHMSLKPRTGSLFTRLFLGRVNVKHYRHGERMRLKEEYHKFKRKTDFLSLGFALLQLYLFPGNRLLQLAFQSWLLYYYATLALRENILIVNGSHIRSWWIIHHYISMAVSVALLSWPPTSESYLIAEQYWLKLNLYQSTVQILQTWYQSRKLYKMIALGDAGCMEVNTPHLPQRRSGITQEITLLLPFLLAVQIFMFYNGVVLLRWGGYQLFQLEWQVPFLAFSYVILALGNMSNTLDIYFDKLRGRG</sequence>
<evidence type="ECO:0000313" key="8">
    <source>
        <dbReference type="Proteomes" id="UP000241769"/>
    </source>
</evidence>
<dbReference type="Proteomes" id="UP000241769">
    <property type="component" value="Unassembled WGS sequence"/>
</dbReference>
<evidence type="ECO:0000256" key="4">
    <source>
        <dbReference type="ARBA" id="ARBA00022989"/>
    </source>
</evidence>
<evidence type="ECO:0000256" key="6">
    <source>
        <dbReference type="SAM" id="Phobius"/>
    </source>
</evidence>
<gene>
    <name evidence="7" type="ORF">PROFUN_07074</name>
</gene>
<comment type="subcellular location">
    <subcellularLocation>
        <location evidence="1">Membrane</location>
        <topology evidence="1">Multi-pass membrane protein</topology>
    </subcellularLocation>
</comment>
<evidence type="ECO:0000256" key="5">
    <source>
        <dbReference type="ARBA" id="ARBA00023136"/>
    </source>
</evidence>
<feature type="transmembrane region" description="Helical" evidence="6">
    <location>
        <begin position="321"/>
        <end position="343"/>
    </location>
</feature>
<dbReference type="Pfam" id="PF07851">
    <property type="entry name" value="TMEM120A-B"/>
    <property type="match status" value="1"/>
</dbReference>
<keyword evidence="3 6" id="KW-0812">Transmembrane</keyword>
<feature type="transmembrane region" description="Helical" evidence="6">
    <location>
        <begin position="355"/>
        <end position="378"/>
    </location>
</feature>
<protein>
    <submittedName>
        <fullName evidence="7">Transmembrane protein</fullName>
    </submittedName>
</protein>
<comment type="caution">
    <text evidence="7">The sequence shown here is derived from an EMBL/GenBank/DDBJ whole genome shotgun (WGS) entry which is preliminary data.</text>
</comment>
<evidence type="ECO:0000313" key="7">
    <source>
        <dbReference type="EMBL" id="PRP85366.1"/>
    </source>
</evidence>
<dbReference type="PANTHER" id="PTHR21433:SF0">
    <property type="entry name" value="TRANSMEMBRANE PROTEIN 120 HOMOLOG"/>
    <property type="match status" value="1"/>
</dbReference>
<dbReference type="FunCoup" id="A0A2P6NN40">
    <property type="interactions" value="29"/>
</dbReference>
<dbReference type="GO" id="GO:0016020">
    <property type="term" value="C:membrane"/>
    <property type="evidence" value="ECO:0007669"/>
    <property type="project" value="UniProtKB-SubCell"/>
</dbReference>
<proteinExistence type="inferred from homology"/>
<comment type="similarity">
    <text evidence="2">Belongs to the TMEM120 family.</text>
</comment>
<dbReference type="EMBL" id="MDYQ01000046">
    <property type="protein sequence ID" value="PRP85366.1"/>
    <property type="molecule type" value="Genomic_DNA"/>
</dbReference>
<organism evidence="7 8">
    <name type="scientific">Planoprotostelium fungivorum</name>
    <dbReference type="NCBI Taxonomy" id="1890364"/>
    <lineage>
        <taxon>Eukaryota</taxon>
        <taxon>Amoebozoa</taxon>
        <taxon>Evosea</taxon>
        <taxon>Variosea</taxon>
        <taxon>Cavosteliida</taxon>
        <taxon>Cavosteliaceae</taxon>
        <taxon>Planoprotostelium</taxon>
    </lineage>
</organism>
<reference evidence="7 8" key="1">
    <citation type="journal article" date="2018" name="Genome Biol. Evol.">
        <title>Multiple Roots of Fruiting Body Formation in Amoebozoa.</title>
        <authorList>
            <person name="Hillmann F."/>
            <person name="Forbes G."/>
            <person name="Novohradska S."/>
            <person name="Ferling I."/>
            <person name="Riege K."/>
            <person name="Groth M."/>
            <person name="Westermann M."/>
            <person name="Marz M."/>
            <person name="Spaller T."/>
            <person name="Winckler T."/>
            <person name="Schaap P."/>
            <person name="Glockner G."/>
        </authorList>
    </citation>
    <scope>NUCLEOTIDE SEQUENCE [LARGE SCALE GENOMIC DNA]</scope>
    <source>
        <strain evidence="7 8">Jena</strain>
    </source>
</reference>
<accession>A0A2P6NN40</accession>
<dbReference type="AlphaFoldDB" id="A0A2P6NN40"/>
<dbReference type="InParanoid" id="A0A2P6NN40"/>